<dbReference type="EMBL" id="JAQQLI010000003">
    <property type="protein sequence ID" value="MDC7784821.1"/>
    <property type="molecule type" value="Genomic_DNA"/>
</dbReference>
<evidence type="ECO:0000313" key="1">
    <source>
        <dbReference type="EMBL" id="MDC7784821.1"/>
    </source>
</evidence>
<dbReference type="RefSeq" id="WP_272775667.1">
    <property type="nucleotide sequence ID" value="NZ_JAQQLI010000003.1"/>
</dbReference>
<organism evidence="1 2">
    <name type="scientific">Rhodoplanes tepidamans</name>
    <name type="common">Rhodoplanes cryptolactis</name>
    <dbReference type="NCBI Taxonomy" id="200616"/>
    <lineage>
        <taxon>Bacteria</taxon>
        <taxon>Pseudomonadati</taxon>
        <taxon>Pseudomonadota</taxon>
        <taxon>Alphaproteobacteria</taxon>
        <taxon>Hyphomicrobiales</taxon>
        <taxon>Nitrobacteraceae</taxon>
        <taxon>Rhodoplanes</taxon>
    </lineage>
</organism>
<dbReference type="Proteomes" id="UP001165652">
    <property type="component" value="Unassembled WGS sequence"/>
</dbReference>
<evidence type="ECO:0008006" key="3">
    <source>
        <dbReference type="Google" id="ProtNLM"/>
    </source>
</evidence>
<name>A0ABT5J5Z8_RHOTP</name>
<keyword evidence="2" id="KW-1185">Reference proteome</keyword>
<evidence type="ECO:0000313" key="2">
    <source>
        <dbReference type="Proteomes" id="UP001165652"/>
    </source>
</evidence>
<gene>
    <name evidence="1" type="ORF">PQJ73_03915</name>
</gene>
<comment type="caution">
    <text evidence="1">The sequence shown here is derived from an EMBL/GenBank/DDBJ whole genome shotgun (WGS) entry which is preliminary data.</text>
</comment>
<proteinExistence type="predicted"/>
<reference evidence="1" key="2">
    <citation type="submission" date="2023-02" db="EMBL/GenBank/DDBJ databases">
        <authorList>
            <person name="Rayyan A."/>
            <person name="Meyer T."/>
            <person name="Kyndt J.A."/>
        </authorList>
    </citation>
    <scope>NUCLEOTIDE SEQUENCE</scope>
    <source>
        <strain evidence="1">DSM 9987</strain>
    </source>
</reference>
<reference evidence="1" key="1">
    <citation type="journal article" date="2023" name="Microbiol Resour">
        <title>Genome Sequences of Rhodoplanes serenus and Two Thermotolerant Strains, Rhodoplanes tepidamans and 'Rhodoplanes cryptolactis,' Further Refine the Genus.</title>
        <authorList>
            <person name="Rayyan A.A."/>
            <person name="Kyndt J.A."/>
        </authorList>
    </citation>
    <scope>NUCLEOTIDE SEQUENCE</scope>
    <source>
        <strain evidence="1">DSM 9987</strain>
    </source>
</reference>
<sequence length="88" mass="9298">MAEPSNTLTALDAELILALLGRGINQHDIAALFQVNPGRVAEIATGEKFAGSRPADLNEPSVRQHLVTTAMLAAGRIHRVALMGLGTR</sequence>
<protein>
    <recommendedName>
        <fullName evidence="3">HTH luxR-type domain-containing protein</fullName>
    </recommendedName>
</protein>
<accession>A0ABT5J5Z8</accession>